<organism evidence="3 4">
    <name type="scientific">Granulicatella adiacens ATCC 49175</name>
    <dbReference type="NCBI Taxonomy" id="638301"/>
    <lineage>
        <taxon>Bacteria</taxon>
        <taxon>Bacillati</taxon>
        <taxon>Bacillota</taxon>
        <taxon>Bacilli</taxon>
        <taxon>Lactobacillales</taxon>
        <taxon>Carnobacteriaceae</taxon>
        <taxon>Granulicatella</taxon>
    </lineage>
</organism>
<feature type="coiled-coil region" evidence="1">
    <location>
        <begin position="36"/>
        <end position="63"/>
    </location>
</feature>
<reference evidence="3 4" key="1">
    <citation type="submission" date="2009-08" db="EMBL/GenBank/DDBJ databases">
        <authorList>
            <person name="Muzny D."/>
            <person name="Qin X."/>
            <person name="Deng J."/>
            <person name="Jiang H."/>
            <person name="Liu Y."/>
            <person name="Qu J."/>
            <person name="Song X.-Z."/>
            <person name="Zhang L."/>
            <person name="Thornton R."/>
            <person name="Coyle M."/>
            <person name="Francisco L."/>
            <person name="Jackson L."/>
            <person name="Javaid M."/>
            <person name="Korchina V."/>
            <person name="Kovar C."/>
            <person name="Mata R."/>
            <person name="Mathew T."/>
            <person name="Ngo R."/>
            <person name="Nguyen L."/>
            <person name="Nguyen N."/>
            <person name="Okwuonu G."/>
            <person name="Ongeri F."/>
            <person name="Pham C."/>
            <person name="Simmons D."/>
            <person name="Wilczek-Boney K."/>
            <person name="Hale W."/>
            <person name="Jakkamsetti A."/>
            <person name="Pham P."/>
            <person name="Ruth R."/>
            <person name="San Lucas F."/>
            <person name="Warren J."/>
            <person name="Zhang J."/>
            <person name="Zhao Z."/>
            <person name="Zhou C."/>
            <person name="Zhu D."/>
            <person name="Lee S."/>
            <person name="Bess C."/>
            <person name="Blankenburg K."/>
            <person name="Forbes L."/>
            <person name="Fu Q."/>
            <person name="Gubbala S."/>
            <person name="Hirani K."/>
            <person name="Jayaseelan J.C."/>
            <person name="Lara F."/>
            <person name="Munidasa M."/>
            <person name="Palculict T."/>
            <person name="Patil S."/>
            <person name="Pu L.-L."/>
            <person name="Saada N."/>
            <person name="Tang L."/>
            <person name="Weissenberger G."/>
            <person name="Zhu Y."/>
            <person name="Hemphill L."/>
            <person name="Shang Y."/>
            <person name="Youmans B."/>
            <person name="Ayvaz T."/>
            <person name="Ross M."/>
            <person name="Santibanez J."/>
            <person name="Aqrawi P."/>
            <person name="Gross S."/>
            <person name="Joshi V."/>
            <person name="Fowler G."/>
            <person name="Nazareth L."/>
            <person name="Reid J."/>
            <person name="Worley K."/>
            <person name="Petrosino J."/>
            <person name="Highlander S."/>
            <person name="Gibbs R."/>
        </authorList>
    </citation>
    <scope>NUCLEOTIDE SEQUENCE [LARGE SCALE GENOMIC DNA]</scope>
    <source>
        <strain evidence="3 4">ATCC 49175</strain>
    </source>
</reference>
<dbReference type="RefSeq" id="WP_005608114.1">
    <property type="nucleotide sequence ID" value="NZ_CP102283.1"/>
</dbReference>
<keyword evidence="2" id="KW-0812">Transmembrane</keyword>
<keyword evidence="1" id="KW-0175">Coiled coil</keyword>
<comment type="caution">
    <text evidence="3">The sequence shown here is derived from an EMBL/GenBank/DDBJ whole genome shotgun (WGS) entry which is preliminary data.</text>
</comment>
<proteinExistence type="predicted"/>
<dbReference type="EMBL" id="ACKZ01000021">
    <property type="protein sequence ID" value="EEW36785.1"/>
    <property type="molecule type" value="Genomic_DNA"/>
</dbReference>
<evidence type="ECO:0000256" key="2">
    <source>
        <dbReference type="SAM" id="Phobius"/>
    </source>
</evidence>
<dbReference type="GeneID" id="78412257"/>
<keyword evidence="2" id="KW-1133">Transmembrane helix</keyword>
<accession>C8NHX2</accession>
<sequence length="98" mass="11555">MDLNLTILTIVNILSIVMSLVAIYRSNKTIDSDIHYIEKIMEHIELEKRIKEKEKEINYEQKVKDILDTLPKGSVEIINQPFSNKIIIQIQKNVFREE</sequence>
<dbReference type="HOGENOM" id="CLU_2329805_0_0_9"/>
<name>C8NHX2_9LACT</name>
<keyword evidence="2" id="KW-0472">Membrane</keyword>
<dbReference type="AlphaFoldDB" id="C8NHX2"/>
<protein>
    <submittedName>
        <fullName evidence="3">Uncharacterized protein</fullName>
    </submittedName>
</protein>
<gene>
    <name evidence="3" type="ORF">HMPREF0444_1517</name>
</gene>
<evidence type="ECO:0000313" key="4">
    <source>
        <dbReference type="Proteomes" id="UP000005926"/>
    </source>
</evidence>
<dbReference type="Proteomes" id="UP000005926">
    <property type="component" value="Unassembled WGS sequence"/>
</dbReference>
<feature type="transmembrane region" description="Helical" evidence="2">
    <location>
        <begin position="6"/>
        <end position="24"/>
    </location>
</feature>
<keyword evidence="4" id="KW-1185">Reference proteome</keyword>
<dbReference type="STRING" id="638301.HMPREF0444_1517"/>
<evidence type="ECO:0000313" key="3">
    <source>
        <dbReference type="EMBL" id="EEW36785.1"/>
    </source>
</evidence>
<evidence type="ECO:0000256" key="1">
    <source>
        <dbReference type="SAM" id="Coils"/>
    </source>
</evidence>